<dbReference type="Gene3D" id="3.30.420.40">
    <property type="match status" value="2"/>
</dbReference>
<keyword evidence="6" id="KW-0119">Carbohydrate metabolism</keyword>
<dbReference type="Pfam" id="PF00370">
    <property type="entry name" value="FGGY_N"/>
    <property type="match status" value="1"/>
</dbReference>
<dbReference type="FunFam" id="3.30.420.40:FF:000118">
    <property type="entry name" value="Xylulose kinase 2"/>
    <property type="match status" value="1"/>
</dbReference>
<dbReference type="InterPro" id="IPR018484">
    <property type="entry name" value="FGGY_N"/>
</dbReference>
<keyword evidence="4 6" id="KW-0418">Kinase</keyword>
<name>A0A2A9NR91_9AGAR</name>
<comment type="catalytic activity">
    <reaction evidence="5 6">
        <text>D-xylulose + ATP = D-xylulose 5-phosphate + ADP + H(+)</text>
        <dbReference type="Rhea" id="RHEA:10964"/>
        <dbReference type="ChEBI" id="CHEBI:15378"/>
        <dbReference type="ChEBI" id="CHEBI:17140"/>
        <dbReference type="ChEBI" id="CHEBI:30616"/>
        <dbReference type="ChEBI" id="CHEBI:57737"/>
        <dbReference type="ChEBI" id="CHEBI:456216"/>
        <dbReference type="EC" id="2.7.1.17"/>
    </reaction>
</comment>
<dbReference type="Proteomes" id="UP000242287">
    <property type="component" value="Unassembled WGS sequence"/>
</dbReference>
<keyword evidence="6" id="KW-0547">Nucleotide-binding</keyword>
<evidence type="ECO:0000256" key="6">
    <source>
        <dbReference type="RuleBase" id="RU367058"/>
    </source>
</evidence>
<evidence type="ECO:0000256" key="4">
    <source>
        <dbReference type="ARBA" id="ARBA00022777"/>
    </source>
</evidence>
<feature type="domain" description="Carbohydrate kinase FGGY C-terminal" evidence="8">
    <location>
        <begin position="297"/>
        <end position="492"/>
    </location>
</feature>
<evidence type="ECO:0000256" key="3">
    <source>
        <dbReference type="ARBA" id="ARBA00022679"/>
    </source>
</evidence>
<dbReference type="InterPro" id="IPR042024">
    <property type="entry name" value="D-XK_euk"/>
</dbReference>
<keyword evidence="3 6" id="KW-0808">Transferase</keyword>
<dbReference type="InterPro" id="IPR043129">
    <property type="entry name" value="ATPase_NBD"/>
</dbReference>
<dbReference type="InterPro" id="IPR018485">
    <property type="entry name" value="FGGY_C"/>
</dbReference>
<dbReference type="GO" id="GO:0005829">
    <property type="term" value="C:cytosol"/>
    <property type="evidence" value="ECO:0007669"/>
    <property type="project" value="TreeGrafter"/>
</dbReference>
<evidence type="ECO:0000313" key="10">
    <source>
        <dbReference type="Proteomes" id="UP000242287"/>
    </source>
</evidence>
<dbReference type="InterPro" id="IPR000577">
    <property type="entry name" value="Carb_kinase_FGGY"/>
</dbReference>
<evidence type="ECO:0000256" key="2">
    <source>
        <dbReference type="ARBA" id="ARBA00022629"/>
    </source>
</evidence>
<evidence type="ECO:0000259" key="8">
    <source>
        <dbReference type="Pfam" id="PF02782"/>
    </source>
</evidence>
<proteinExistence type="inferred from homology"/>
<dbReference type="GO" id="GO:0005524">
    <property type="term" value="F:ATP binding"/>
    <property type="evidence" value="ECO:0007669"/>
    <property type="project" value="UniProtKB-UniRule"/>
</dbReference>
<dbReference type="PIRSF" id="PIRSF000538">
    <property type="entry name" value="GlpK"/>
    <property type="match status" value="1"/>
</dbReference>
<comment type="function">
    <text evidence="6">Highly specific D-xylulose kinase which participates in the catabolism of xylose. Xylose is a major component of hemicelluloses such as xylan. Most fungi utilize D-xylose via three enzymatic reactions, xylose reductase (XR), xylitol dehydrogenase (XDH), and xylulokinase, to form xylulose 5-phosphate, which enters pentose phosphate pathway.</text>
</comment>
<organism evidence="9 10">
    <name type="scientific">Amanita thiersii Skay4041</name>
    <dbReference type="NCBI Taxonomy" id="703135"/>
    <lineage>
        <taxon>Eukaryota</taxon>
        <taxon>Fungi</taxon>
        <taxon>Dikarya</taxon>
        <taxon>Basidiomycota</taxon>
        <taxon>Agaricomycotina</taxon>
        <taxon>Agaricomycetes</taxon>
        <taxon>Agaricomycetidae</taxon>
        <taxon>Agaricales</taxon>
        <taxon>Pluteineae</taxon>
        <taxon>Amanitaceae</taxon>
        <taxon>Amanita</taxon>
    </lineage>
</organism>
<dbReference type="Pfam" id="PF02782">
    <property type="entry name" value="FGGY_C"/>
    <property type="match status" value="1"/>
</dbReference>
<reference evidence="9 10" key="1">
    <citation type="submission" date="2014-02" db="EMBL/GenBank/DDBJ databases">
        <title>Transposable element dynamics among asymbiotic and ectomycorrhizal Amanita fungi.</title>
        <authorList>
            <consortium name="DOE Joint Genome Institute"/>
            <person name="Hess J."/>
            <person name="Skrede I."/>
            <person name="Wolfe B."/>
            <person name="LaButti K."/>
            <person name="Ohm R.A."/>
            <person name="Grigoriev I.V."/>
            <person name="Pringle A."/>
        </authorList>
    </citation>
    <scope>NUCLEOTIDE SEQUENCE [LARGE SCALE GENOMIC DNA]</scope>
    <source>
        <strain evidence="9 10">SKay4041</strain>
    </source>
</reference>
<evidence type="ECO:0000313" key="9">
    <source>
        <dbReference type="EMBL" id="PFH51844.1"/>
    </source>
</evidence>
<dbReference type="AlphaFoldDB" id="A0A2A9NR91"/>
<dbReference type="EMBL" id="KZ301984">
    <property type="protein sequence ID" value="PFH51844.1"/>
    <property type="molecule type" value="Genomic_DNA"/>
</dbReference>
<gene>
    <name evidence="9" type="ORF">AMATHDRAFT_58377</name>
</gene>
<accession>A0A2A9NR91</accession>
<protein>
    <recommendedName>
        <fullName evidence="6">Xylulose kinase</fullName>
        <ecNumber evidence="6">2.7.1.17</ecNumber>
    </recommendedName>
</protein>
<dbReference type="EC" id="2.7.1.17" evidence="6"/>
<dbReference type="GO" id="GO:0005997">
    <property type="term" value="P:xylulose metabolic process"/>
    <property type="evidence" value="ECO:0007669"/>
    <property type="project" value="TreeGrafter"/>
</dbReference>
<dbReference type="SUPFAM" id="SSF53067">
    <property type="entry name" value="Actin-like ATPase domain"/>
    <property type="match status" value="2"/>
</dbReference>
<evidence type="ECO:0000256" key="5">
    <source>
        <dbReference type="ARBA" id="ARBA00048885"/>
    </source>
</evidence>
<dbReference type="CDD" id="cd07776">
    <property type="entry name" value="ASKHA_NBD_FGGY_SpXK-like"/>
    <property type="match status" value="1"/>
</dbReference>
<dbReference type="GO" id="GO:0004856">
    <property type="term" value="F:D-xylulokinase activity"/>
    <property type="evidence" value="ECO:0007669"/>
    <property type="project" value="UniProtKB-UniRule"/>
</dbReference>
<keyword evidence="6" id="KW-0067">ATP-binding</keyword>
<keyword evidence="2 6" id="KW-0859">Xylose metabolism</keyword>
<dbReference type="GO" id="GO:0042732">
    <property type="term" value="P:D-xylose metabolic process"/>
    <property type="evidence" value="ECO:0007669"/>
    <property type="project" value="UniProtKB-UniRule"/>
</dbReference>
<evidence type="ECO:0000256" key="1">
    <source>
        <dbReference type="ARBA" id="ARBA00009156"/>
    </source>
</evidence>
<sequence length="546" mass="58533">MRSSAPLFLGLDLSTQQLKAILINTELTVVHETAVQFDKDLPQYDTTNGAILGPGDGEATSPVAMWLDAMDILLQRMKAAGVDFGVVLAISGAAQQHGSVYWSTHAKQALASLAPDKSLKEQLFPQAFTVHNSPIWQDSSTAEDCKRLEHIVGGPQALANLTGSRAYERFTGNQIAKIRRLHPETYAATARVSLISSFVPSLFIGEIAPIEASDASGMNLMDVITCKWNDTLLTACGGPELREKLGPEPVPGGTILGKIHPSWVQRWGFNPDCIIAPFTGDNPATVVALSAPGDAILSLGTSTTFLLSIPPSDQQPKRFTTSHLLSHPTSLKGQIAMLCYKNGALAREKIRDKFANGDWTVFNGLIQGSPAGNNGYMGLYFPLPEIIPPNIVGEYFFQYFNGVPVAITAQDVPASMHPRAILESQLLSIRSRIAAILPENSVPLQRLVVTGGSSANQTIRQLAADIFNMKVYVSTTKEAGGMGGALLAKYAWWREVNGGSGTFEEMTGDGLFGMQCVASPRAGVSAVYDGLVGVYVACEAQVVRKD</sequence>
<feature type="domain" description="Carbohydrate kinase FGGY N-terminal" evidence="7">
    <location>
        <begin position="133"/>
        <end position="287"/>
    </location>
</feature>
<dbReference type="PANTHER" id="PTHR10196">
    <property type="entry name" value="SUGAR KINASE"/>
    <property type="match status" value="1"/>
</dbReference>
<keyword evidence="10" id="KW-1185">Reference proteome</keyword>
<dbReference type="PANTHER" id="PTHR10196:SF57">
    <property type="entry name" value="XYLULOSE KINASE"/>
    <property type="match status" value="1"/>
</dbReference>
<evidence type="ECO:0000259" key="7">
    <source>
        <dbReference type="Pfam" id="PF00370"/>
    </source>
</evidence>
<dbReference type="STRING" id="703135.A0A2A9NR91"/>
<comment type="similarity">
    <text evidence="1 6">Belongs to the FGGY kinase family.</text>
</comment>
<dbReference type="OrthoDB" id="1728974at2759"/>